<dbReference type="AlphaFoldDB" id="A0A1H5R207"/>
<dbReference type="EMBL" id="FNUJ01000006">
    <property type="protein sequence ID" value="SEF32359.1"/>
    <property type="molecule type" value="Genomic_DNA"/>
</dbReference>
<evidence type="ECO:0000313" key="1">
    <source>
        <dbReference type="EMBL" id="SEF32359.1"/>
    </source>
</evidence>
<protein>
    <recommendedName>
        <fullName evidence="3">YbaB/EbfC DNA-binding family protein</fullName>
    </recommendedName>
</protein>
<keyword evidence="2" id="KW-1185">Reference proteome</keyword>
<proteinExistence type="predicted"/>
<dbReference type="OrthoDB" id="3637227at2"/>
<organism evidence="1 2">
    <name type="scientific">Amycolatopsis pretoriensis</name>
    <dbReference type="NCBI Taxonomy" id="218821"/>
    <lineage>
        <taxon>Bacteria</taxon>
        <taxon>Bacillati</taxon>
        <taxon>Actinomycetota</taxon>
        <taxon>Actinomycetes</taxon>
        <taxon>Pseudonocardiales</taxon>
        <taxon>Pseudonocardiaceae</taxon>
        <taxon>Amycolatopsis</taxon>
    </lineage>
</organism>
<reference evidence="2" key="1">
    <citation type="submission" date="2016-10" db="EMBL/GenBank/DDBJ databases">
        <authorList>
            <person name="Varghese N."/>
            <person name="Submissions S."/>
        </authorList>
    </citation>
    <scope>NUCLEOTIDE SEQUENCE [LARGE SCALE GENOMIC DNA]</scope>
    <source>
        <strain evidence="2">DSM 44654</strain>
    </source>
</reference>
<dbReference type="STRING" id="218821.SAMN05421837_106191"/>
<dbReference type="Proteomes" id="UP000198878">
    <property type="component" value="Unassembled WGS sequence"/>
</dbReference>
<dbReference type="InterPro" id="IPR036894">
    <property type="entry name" value="YbaB-like_sf"/>
</dbReference>
<gene>
    <name evidence="1" type="ORF">SAMN05421837_106191</name>
</gene>
<name>A0A1H5R207_9PSEU</name>
<dbReference type="Gene3D" id="3.30.1310.10">
    <property type="entry name" value="Nucleoid-associated protein YbaB-like domain"/>
    <property type="match status" value="1"/>
</dbReference>
<sequence length="103" mass="11199">MNFEDELYHLAREIDAATAAVATTARDAEHSPSEWRLPGELGTVTVSGAGELTAVTLDTTEMHQYSAAALSRALLRGIQEAEHHADRRRRDAIAAVVTDRDLS</sequence>
<evidence type="ECO:0008006" key="3">
    <source>
        <dbReference type="Google" id="ProtNLM"/>
    </source>
</evidence>
<dbReference type="RefSeq" id="WP_086682474.1">
    <property type="nucleotide sequence ID" value="NZ_FNUJ01000006.1"/>
</dbReference>
<accession>A0A1H5R207</accession>
<evidence type="ECO:0000313" key="2">
    <source>
        <dbReference type="Proteomes" id="UP000198878"/>
    </source>
</evidence>